<protein>
    <recommendedName>
        <fullName evidence="3">RING-type E3 ubiquitin transferase</fullName>
        <ecNumber evidence="3">2.3.2.27</ecNumber>
    </recommendedName>
</protein>
<evidence type="ECO:0000256" key="7">
    <source>
        <dbReference type="ARBA" id="ARBA00022771"/>
    </source>
</evidence>
<dbReference type="GO" id="GO:0035861">
    <property type="term" value="C:site of double-strand break"/>
    <property type="evidence" value="ECO:0007669"/>
    <property type="project" value="TreeGrafter"/>
</dbReference>
<feature type="region of interest" description="Disordered" evidence="12">
    <location>
        <begin position="138"/>
        <end position="164"/>
    </location>
</feature>
<evidence type="ECO:0000256" key="3">
    <source>
        <dbReference type="ARBA" id="ARBA00012483"/>
    </source>
</evidence>
<dbReference type="SUPFAM" id="SSF57850">
    <property type="entry name" value="RING/U-box"/>
    <property type="match status" value="1"/>
</dbReference>
<evidence type="ECO:0000256" key="10">
    <source>
        <dbReference type="ARBA" id="ARBA00023242"/>
    </source>
</evidence>
<comment type="catalytic activity">
    <reaction evidence="1">
        <text>S-ubiquitinyl-[E2 ubiquitin-conjugating enzyme]-L-cysteine + [acceptor protein]-L-lysine = [E2 ubiquitin-conjugating enzyme]-L-cysteine + N(6)-ubiquitinyl-[acceptor protein]-L-lysine.</text>
        <dbReference type="EC" id="2.3.2.27"/>
    </reaction>
</comment>
<keyword evidence="9" id="KW-0862">Zinc</keyword>
<dbReference type="GO" id="GO:0006302">
    <property type="term" value="P:double-strand break repair"/>
    <property type="evidence" value="ECO:0007669"/>
    <property type="project" value="TreeGrafter"/>
</dbReference>
<evidence type="ECO:0000313" key="15">
    <source>
        <dbReference type="Proteomes" id="UP001152523"/>
    </source>
</evidence>
<dbReference type="InterPro" id="IPR051657">
    <property type="entry name" value="RNF168/RNF169_E3_ubiq-ligase"/>
</dbReference>
<keyword evidence="5" id="KW-0479">Metal-binding</keyword>
<evidence type="ECO:0000256" key="9">
    <source>
        <dbReference type="ARBA" id="ARBA00022833"/>
    </source>
</evidence>
<evidence type="ECO:0000259" key="13">
    <source>
        <dbReference type="PROSITE" id="PS50089"/>
    </source>
</evidence>
<feature type="domain" description="RING-type" evidence="13">
    <location>
        <begin position="188"/>
        <end position="227"/>
    </location>
</feature>
<dbReference type="Proteomes" id="UP001152523">
    <property type="component" value="Unassembled WGS sequence"/>
</dbReference>
<comment type="subcellular location">
    <subcellularLocation>
        <location evidence="2">Nucleus</location>
    </subcellularLocation>
</comment>
<feature type="compositionally biased region" description="Basic and acidic residues" evidence="12">
    <location>
        <begin position="138"/>
        <end position="158"/>
    </location>
</feature>
<evidence type="ECO:0000256" key="5">
    <source>
        <dbReference type="ARBA" id="ARBA00022723"/>
    </source>
</evidence>
<dbReference type="EC" id="2.3.2.27" evidence="3"/>
<dbReference type="AlphaFoldDB" id="A0AAV0ED77"/>
<dbReference type="GO" id="GO:0061630">
    <property type="term" value="F:ubiquitin protein ligase activity"/>
    <property type="evidence" value="ECO:0007669"/>
    <property type="project" value="UniProtKB-EC"/>
</dbReference>
<keyword evidence="8" id="KW-0833">Ubl conjugation pathway</keyword>
<sequence length="394" mass="44077">MNDSIHTNKPSFQNQNPKFRPLQFCWRVQRVETMVMDEESKKNPNDSKSVNTNPMFSPGFRSVAEMAGWDEEALLNAVVQDTPDRILEHLKRSGILNLTTPPTNSRRKRLAQMRSPISATVLNLDEAECEKVETESECGRGKNEVNEAEAKDSSDHPAHPSLSLPVSSLTEASAAIPCMEKLREELSCAICLEICYEPSTTPCGHSFCKKCLRSAAEKCGKKCPKCRHQLLSNSRGCTVNTVLWNTIKLLFPQEVEARKAAALEGIRRVSGKQTPVMDMINSPPDPEQQQLGGSLERINSHGARRRNARPSGDFVRILRSRRELPSQDEDAAMALRLQREEFMGAFCRDSQVVQASNSNGSEERRRNSIAVVRANLRAMASRAVSIRSASRRWT</sequence>
<organism evidence="14 15">
    <name type="scientific">Cuscuta epithymum</name>
    <dbReference type="NCBI Taxonomy" id="186058"/>
    <lineage>
        <taxon>Eukaryota</taxon>
        <taxon>Viridiplantae</taxon>
        <taxon>Streptophyta</taxon>
        <taxon>Embryophyta</taxon>
        <taxon>Tracheophyta</taxon>
        <taxon>Spermatophyta</taxon>
        <taxon>Magnoliopsida</taxon>
        <taxon>eudicotyledons</taxon>
        <taxon>Gunneridae</taxon>
        <taxon>Pentapetalae</taxon>
        <taxon>asterids</taxon>
        <taxon>lamiids</taxon>
        <taxon>Solanales</taxon>
        <taxon>Convolvulaceae</taxon>
        <taxon>Cuscuteae</taxon>
        <taxon>Cuscuta</taxon>
        <taxon>Cuscuta subgen. Cuscuta</taxon>
    </lineage>
</organism>
<evidence type="ECO:0000256" key="2">
    <source>
        <dbReference type="ARBA" id="ARBA00004123"/>
    </source>
</evidence>
<dbReference type="EMBL" id="CAMAPF010000921">
    <property type="protein sequence ID" value="CAH9121707.1"/>
    <property type="molecule type" value="Genomic_DNA"/>
</dbReference>
<keyword evidence="4" id="KW-0808">Transferase</keyword>
<name>A0AAV0ED77_9ASTE</name>
<dbReference type="InterPro" id="IPR017907">
    <property type="entry name" value="Znf_RING_CS"/>
</dbReference>
<evidence type="ECO:0000256" key="12">
    <source>
        <dbReference type="SAM" id="MobiDB-lite"/>
    </source>
</evidence>
<dbReference type="SMART" id="SM00184">
    <property type="entry name" value="RING"/>
    <property type="match status" value="1"/>
</dbReference>
<keyword evidence="10" id="KW-0539">Nucleus</keyword>
<proteinExistence type="predicted"/>
<keyword evidence="7 11" id="KW-0863">Zinc-finger</keyword>
<dbReference type="PROSITE" id="PS00518">
    <property type="entry name" value="ZF_RING_1"/>
    <property type="match status" value="1"/>
</dbReference>
<dbReference type="Gene3D" id="3.30.40.10">
    <property type="entry name" value="Zinc/RING finger domain, C3HC4 (zinc finger)"/>
    <property type="match status" value="1"/>
</dbReference>
<keyword evidence="15" id="KW-1185">Reference proteome</keyword>
<dbReference type="GO" id="GO:0031491">
    <property type="term" value="F:nucleosome binding"/>
    <property type="evidence" value="ECO:0007669"/>
    <property type="project" value="TreeGrafter"/>
</dbReference>
<dbReference type="InterPro" id="IPR001841">
    <property type="entry name" value="Znf_RING"/>
</dbReference>
<reference evidence="14" key="1">
    <citation type="submission" date="2022-07" db="EMBL/GenBank/DDBJ databases">
        <authorList>
            <person name="Macas J."/>
            <person name="Novak P."/>
            <person name="Neumann P."/>
        </authorList>
    </citation>
    <scope>NUCLEOTIDE SEQUENCE</scope>
</reference>
<comment type="caution">
    <text evidence="14">The sequence shown here is derived from an EMBL/GenBank/DDBJ whole genome shotgun (WGS) entry which is preliminary data.</text>
</comment>
<evidence type="ECO:0000256" key="8">
    <source>
        <dbReference type="ARBA" id="ARBA00022786"/>
    </source>
</evidence>
<dbReference type="InterPro" id="IPR013083">
    <property type="entry name" value="Znf_RING/FYVE/PHD"/>
</dbReference>
<dbReference type="PROSITE" id="PS50089">
    <property type="entry name" value="ZF_RING_2"/>
    <property type="match status" value="1"/>
</dbReference>
<evidence type="ECO:0000313" key="14">
    <source>
        <dbReference type="EMBL" id="CAH9121707.1"/>
    </source>
</evidence>
<dbReference type="Pfam" id="PF13923">
    <property type="entry name" value="zf-C3HC4_2"/>
    <property type="match status" value="1"/>
</dbReference>
<evidence type="ECO:0000256" key="1">
    <source>
        <dbReference type="ARBA" id="ARBA00000900"/>
    </source>
</evidence>
<evidence type="ECO:0000256" key="11">
    <source>
        <dbReference type="PROSITE-ProRule" id="PRU00175"/>
    </source>
</evidence>
<dbReference type="PANTHER" id="PTHR23328">
    <property type="entry name" value="RING-TYPE DOMAIN-CONTAINING PROTEIN"/>
    <property type="match status" value="1"/>
</dbReference>
<accession>A0AAV0ED77</accession>
<dbReference type="PANTHER" id="PTHR23328:SF0">
    <property type="entry name" value="RING-TYPE DOMAIN-CONTAINING PROTEIN"/>
    <property type="match status" value="1"/>
</dbReference>
<evidence type="ECO:0000256" key="6">
    <source>
        <dbReference type="ARBA" id="ARBA00022763"/>
    </source>
</evidence>
<gene>
    <name evidence="14" type="ORF">CEPIT_LOCUS23910</name>
</gene>
<evidence type="ECO:0000256" key="4">
    <source>
        <dbReference type="ARBA" id="ARBA00022679"/>
    </source>
</evidence>
<keyword evidence="6" id="KW-0227">DNA damage</keyword>
<dbReference type="GO" id="GO:0008270">
    <property type="term" value="F:zinc ion binding"/>
    <property type="evidence" value="ECO:0007669"/>
    <property type="project" value="UniProtKB-KW"/>
</dbReference>
<dbReference type="GO" id="GO:0005634">
    <property type="term" value="C:nucleus"/>
    <property type="evidence" value="ECO:0007669"/>
    <property type="project" value="UniProtKB-SubCell"/>
</dbReference>